<evidence type="ECO:0000256" key="2">
    <source>
        <dbReference type="ARBA" id="ARBA00008072"/>
    </source>
</evidence>
<dbReference type="InterPro" id="IPR002328">
    <property type="entry name" value="ADH_Zn_CS"/>
</dbReference>
<evidence type="ECO:0000256" key="1">
    <source>
        <dbReference type="ARBA" id="ARBA00001947"/>
    </source>
</evidence>
<dbReference type="EMBL" id="CAEZYW010000107">
    <property type="protein sequence ID" value="CAB4741576.1"/>
    <property type="molecule type" value="Genomic_DNA"/>
</dbReference>
<keyword evidence="5" id="KW-0560">Oxidoreductase</keyword>
<dbReference type="GO" id="GO:0016491">
    <property type="term" value="F:oxidoreductase activity"/>
    <property type="evidence" value="ECO:0007669"/>
    <property type="project" value="UniProtKB-KW"/>
</dbReference>
<gene>
    <name evidence="7" type="ORF">UFOPK2786_00808</name>
    <name evidence="8" type="ORF">UFOPK4061_00509</name>
</gene>
<name>A0A6J6T317_9ZZZZ</name>
<dbReference type="InterPro" id="IPR036291">
    <property type="entry name" value="NAD(P)-bd_dom_sf"/>
</dbReference>
<dbReference type="PANTHER" id="PTHR42940">
    <property type="entry name" value="ALCOHOL DEHYDROGENASE 1-RELATED"/>
    <property type="match status" value="1"/>
</dbReference>
<feature type="domain" description="Enoyl reductase (ER)" evidence="6">
    <location>
        <begin position="2"/>
        <end position="348"/>
    </location>
</feature>
<keyword evidence="4" id="KW-0862">Zinc</keyword>
<dbReference type="Pfam" id="PF00107">
    <property type="entry name" value="ADH_zinc_N"/>
    <property type="match status" value="1"/>
</dbReference>
<proteinExistence type="inferred from homology"/>
<comment type="cofactor">
    <cofactor evidence="1">
        <name>Zn(2+)</name>
        <dbReference type="ChEBI" id="CHEBI:29105"/>
    </cofactor>
</comment>
<protein>
    <submittedName>
        <fullName evidence="7">Unannotated protein</fullName>
    </submittedName>
</protein>
<dbReference type="Pfam" id="PF08240">
    <property type="entry name" value="ADH_N"/>
    <property type="match status" value="1"/>
</dbReference>
<dbReference type="InterPro" id="IPR013149">
    <property type="entry name" value="ADH-like_C"/>
</dbReference>
<dbReference type="GO" id="GO:0008270">
    <property type="term" value="F:zinc ion binding"/>
    <property type="evidence" value="ECO:0007669"/>
    <property type="project" value="InterPro"/>
</dbReference>
<evidence type="ECO:0000256" key="3">
    <source>
        <dbReference type="ARBA" id="ARBA00022723"/>
    </source>
</evidence>
<dbReference type="EMBL" id="CAFBPD010000072">
    <property type="protein sequence ID" value="CAB5004220.1"/>
    <property type="molecule type" value="Genomic_DNA"/>
</dbReference>
<evidence type="ECO:0000256" key="5">
    <source>
        <dbReference type="ARBA" id="ARBA00023002"/>
    </source>
</evidence>
<dbReference type="AlphaFoldDB" id="A0A6J6T317"/>
<dbReference type="SUPFAM" id="SSF50129">
    <property type="entry name" value="GroES-like"/>
    <property type="match status" value="1"/>
</dbReference>
<dbReference type="InterPro" id="IPR011032">
    <property type="entry name" value="GroES-like_sf"/>
</dbReference>
<dbReference type="SMART" id="SM00829">
    <property type="entry name" value="PKS_ER"/>
    <property type="match status" value="1"/>
</dbReference>
<reference evidence="7" key="1">
    <citation type="submission" date="2020-05" db="EMBL/GenBank/DDBJ databases">
        <authorList>
            <person name="Chiriac C."/>
            <person name="Salcher M."/>
            <person name="Ghai R."/>
            <person name="Kavagutti S V."/>
        </authorList>
    </citation>
    <scope>NUCLEOTIDE SEQUENCE</scope>
</reference>
<accession>A0A6J6T317</accession>
<comment type="similarity">
    <text evidence="2">Belongs to the zinc-containing alcohol dehydrogenase family.</text>
</comment>
<evidence type="ECO:0000313" key="8">
    <source>
        <dbReference type="EMBL" id="CAB5004220.1"/>
    </source>
</evidence>
<dbReference type="Gene3D" id="3.40.50.720">
    <property type="entry name" value="NAD(P)-binding Rossmann-like Domain"/>
    <property type="match status" value="1"/>
</dbReference>
<evidence type="ECO:0000259" key="6">
    <source>
        <dbReference type="SMART" id="SM00829"/>
    </source>
</evidence>
<dbReference type="InterPro" id="IPR020843">
    <property type="entry name" value="ER"/>
</dbReference>
<dbReference type="SUPFAM" id="SSF51735">
    <property type="entry name" value="NAD(P)-binding Rossmann-fold domains"/>
    <property type="match status" value="1"/>
</dbReference>
<dbReference type="PROSITE" id="PS00059">
    <property type="entry name" value="ADH_ZINC"/>
    <property type="match status" value="1"/>
</dbReference>
<dbReference type="InterPro" id="IPR013154">
    <property type="entry name" value="ADH-like_N"/>
</dbReference>
<dbReference type="CDD" id="cd05284">
    <property type="entry name" value="arabinose_DH_like"/>
    <property type="match status" value="1"/>
</dbReference>
<keyword evidence="3" id="KW-0479">Metal-binding</keyword>
<dbReference type="Gene3D" id="3.90.180.10">
    <property type="entry name" value="Medium-chain alcohol dehydrogenases, catalytic domain"/>
    <property type="match status" value="1"/>
</dbReference>
<dbReference type="PANTHER" id="PTHR42940:SF8">
    <property type="entry name" value="VACUOLAR PROTEIN SORTING-ASSOCIATED PROTEIN 11"/>
    <property type="match status" value="1"/>
</dbReference>
<sequence>MRAVQLLAWQTQAQVVDVEVPVAGPGQVVIKVAGAGACHSDLHIMHMMSDGMFPWGPPFTLGHENAGWVHEIGAGVEGLSVGEPVAVHGPWGCGACSRCMAGIDQYCTDQLSAAGDGAFGGGLGLDGGMAQYMLVHDARHLVKIPGGLDPVAAAPLTDAGLTPYHAVKLSLPKLVPGSTALVIGVGGLGHMAVQFLRALTGANIIAADTRQEALDLAVGCGATSTVLTSGDDAAAQVKEATGGRGCEVVLDFVGVDATMALGVASGRQLGDLTVVGGAGGTYPMGLYTVPYEMNMRSMYWGSRSELAEVLALAARGDITVTYTEYQLENALQAYHDLEAGQVKGRAVIVP</sequence>
<evidence type="ECO:0000313" key="7">
    <source>
        <dbReference type="EMBL" id="CAB4741576.1"/>
    </source>
</evidence>
<evidence type="ECO:0000256" key="4">
    <source>
        <dbReference type="ARBA" id="ARBA00022833"/>
    </source>
</evidence>
<organism evidence="7">
    <name type="scientific">freshwater metagenome</name>
    <dbReference type="NCBI Taxonomy" id="449393"/>
    <lineage>
        <taxon>unclassified sequences</taxon>
        <taxon>metagenomes</taxon>
        <taxon>ecological metagenomes</taxon>
    </lineage>
</organism>